<dbReference type="InterPro" id="IPR003018">
    <property type="entry name" value="GAF"/>
</dbReference>
<accession>A0A1H2UN06</accession>
<gene>
    <name evidence="2" type="ORF">SAMN04487892_1671</name>
</gene>
<organism evidence="2 3">
    <name type="scientific">Flagellimonas zhangzhouensis</name>
    <dbReference type="NCBI Taxonomy" id="1073328"/>
    <lineage>
        <taxon>Bacteria</taxon>
        <taxon>Pseudomonadati</taxon>
        <taxon>Bacteroidota</taxon>
        <taxon>Flavobacteriia</taxon>
        <taxon>Flavobacteriales</taxon>
        <taxon>Flavobacteriaceae</taxon>
        <taxon>Flagellimonas</taxon>
    </lineage>
</organism>
<proteinExistence type="predicted"/>
<dbReference type="Pfam" id="PF06580">
    <property type="entry name" value="His_kinase"/>
    <property type="match status" value="1"/>
</dbReference>
<dbReference type="AlphaFoldDB" id="A0A1H2UN06"/>
<dbReference type="Proteomes" id="UP000199592">
    <property type="component" value="Unassembled WGS sequence"/>
</dbReference>
<dbReference type="SUPFAM" id="SSF55781">
    <property type="entry name" value="GAF domain-like"/>
    <property type="match status" value="1"/>
</dbReference>
<dbReference type="InterPro" id="IPR050640">
    <property type="entry name" value="Bact_2-comp_sensor_kinase"/>
</dbReference>
<keyword evidence="3" id="KW-1185">Reference proteome</keyword>
<dbReference type="InterPro" id="IPR029016">
    <property type="entry name" value="GAF-like_dom_sf"/>
</dbReference>
<dbReference type="PANTHER" id="PTHR34220:SF7">
    <property type="entry name" value="SENSOR HISTIDINE KINASE YPDA"/>
    <property type="match status" value="1"/>
</dbReference>
<name>A0A1H2UN06_9FLAO</name>
<dbReference type="GO" id="GO:0000155">
    <property type="term" value="F:phosphorelay sensor kinase activity"/>
    <property type="evidence" value="ECO:0007669"/>
    <property type="project" value="InterPro"/>
</dbReference>
<dbReference type="EMBL" id="FNMY01000002">
    <property type="protein sequence ID" value="SDW57467.1"/>
    <property type="molecule type" value="Genomic_DNA"/>
</dbReference>
<evidence type="ECO:0000259" key="1">
    <source>
        <dbReference type="SMART" id="SM00065"/>
    </source>
</evidence>
<dbReference type="Gene3D" id="3.30.450.40">
    <property type="match status" value="1"/>
</dbReference>
<reference evidence="3" key="1">
    <citation type="submission" date="2016-10" db="EMBL/GenBank/DDBJ databases">
        <authorList>
            <person name="Varghese N."/>
            <person name="Submissions S."/>
        </authorList>
    </citation>
    <scope>NUCLEOTIDE SEQUENCE [LARGE SCALE GENOMIC DNA]</scope>
    <source>
        <strain evidence="3">DSM 25030</strain>
    </source>
</reference>
<dbReference type="STRING" id="1073328.SAMN05216294_0621"/>
<dbReference type="InterPro" id="IPR010559">
    <property type="entry name" value="Sig_transdc_His_kin_internal"/>
</dbReference>
<dbReference type="SMART" id="SM00065">
    <property type="entry name" value="GAF"/>
    <property type="match status" value="1"/>
</dbReference>
<protein>
    <submittedName>
        <fullName evidence="2">GAF domain-containing protein</fullName>
    </submittedName>
</protein>
<feature type="domain" description="GAF" evidence="1">
    <location>
        <begin position="22"/>
        <end position="181"/>
    </location>
</feature>
<dbReference type="RefSeq" id="WP_090292492.1">
    <property type="nucleotide sequence ID" value="NZ_FNMY01000002.1"/>
</dbReference>
<evidence type="ECO:0000313" key="3">
    <source>
        <dbReference type="Proteomes" id="UP000199592"/>
    </source>
</evidence>
<evidence type="ECO:0000313" key="2">
    <source>
        <dbReference type="EMBL" id="SDW57467.1"/>
    </source>
</evidence>
<dbReference type="PANTHER" id="PTHR34220">
    <property type="entry name" value="SENSOR HISTIDINE KINASE YPDA"/>
    <property type="match status" value="1"/>
</dbReference>
<dbReference type="Pfam" id="PF13185">
    <property type="entry name" value="GAF_2"/>
    <property type="match status" value="1"/>
</dbReference>
<dbReference type="GO" id="GO:0016020">
    <property type="term" value="C:membrane"/>
    <property type="evidence" value="ECO:0007669"/>
    <property type="project" value="InterPro"/>
</dbReference>
<sequence length="391" mass="45077">MKSGQFEDILIYFTKSLMDKTNEEDILWSVAKNCFSKLGHVDSVVYMIDDSGKKLIQKAAHGPKSLNEKLIKDPIEIPIGSGITGTVASTGVYELINDTSKEPRYLEDTSNKINNSSERLSEICVPISQDNQIYGVLNCEHPEKDFFTEQHVKMLSVIASICALKIKSIRDGEALLEKQENLIKIREEMVELRLKVLNTQLHPHFVFNALNSIQYFIYQENKRLALDYLSTFSKLIRFYLNQLDKDTIPLKDEIEMLNRYLKLQRLRYEGIFEFSIKIDSGEEHLNDAVIPSFVIQSLLDNIVESSVYFAKNKQFLTVNFNLSNSKVDITIQDQKCDGSSEEKFKKDVEPWKEQVEILNSVKQYNIDKELSFVKEPESCIRKISLQLPNLH</sequence>
<dbReference type="OrthoDB" id="9809908at2"/>